<evidence type="ECO:0000256" key="8">
    <source>
        <dbReference type="ARBA" id="ARBA00038868"/>
    </source>
</evidence>
<reference evidence="11 12" key="2">
    <citation type="journal article" date="2007" name="PLoS Biol.">
        <title>Principles of genome evolution in the Drosophila melanogaster species group.</title>
        <authorList>
            <person name="Ranz J.M."/>
            <person name="Maurin D."/>
            <person name="Chan Y.S."/>
            <person name="von Grotthuss M."/>
            <person name="Hillier L.W."/>
            <person name="Roote J."/>
            <person name="Ashburner M."/>
            <person name="Bergman C.M."/>
        </authorList>
    </citation>
    <scope>NUCLEOTIDE SEQUENCE [LARGE SCALE GENOMIC DNA]</scope>
    <source>
        <strain evidence="12">Tai18E2 / Tucson 14021-0261.01</strain>
    </source>
</reference>
<accession>B4NW84</accession>
<dbReference type="OrthoDB" id="10059102at2759"/>
<evidence type="ECO:0000313" key="11">
    <source>
        <dbReference type="EMBL" id="EDW87364.1"/>
    </source>
</evidence>
<dbReference type="CDD" id="cd00190">
    <property type="entry name" value="Tryp_SPc"/>
    <property type="match status" value="1"/>
</dbReference>
<gene>
    <name evidence="11" type="primary">Dyak\GE15145</name>
    <name evidence="11" type="synonym">dyak_GLEANR_1648</name>
    <name evidence="11" type="synonym">GE15145</name>
    <name evidence="11" type="ORF">Dyak_GE15145</name>
</gene>
<dbReference type="EC" id="3.4.21.4" evidence="8"/>
<dbReference type="SUPFAM" id="SSF50494">
    <property type="entry name" value="Trypsin-like serine proteases"/>
    <property type="match status" value="1"/>
</dbReference>
<proteinExistence type="predicted"/>
<name>B4NW84_DROYA</name>
<dbReference type="KEGG" id="dya:Dyak_GE15145"/>
<keyword evidence="3 9" id="KW-0732">Signal</keyword>
<evidence type="ECO:0000256" key="9">
    <source>
        <dbReference type="SAM" id="SignalP"/>
    </source>
</evidence>
<dbReference type="AlphaFoldDB" id="B4NW84"/>
<protein>
    <recommendedName>
        <fullName evidence="8">trypsin</fullName>
        <ecNumber evidence="8">3.4.21.4</ecNumber>
    </recommendedName>
</protein>
<dbReference type="OMA" id="PLYLHGG"/>
<dbReference type="PROSITE" id="PS50240">
    <property type="entry name" value="TRYPSIN_DOM"/>
    <property type="match status" value="1"/>
</dbReference>
<dbReference type="PANTHER" id="PTHR24276">
    <property type="entry name" value="POLYSERASE-RELATED"/>
    <property type="match status" value="1"/>
</dbReference>
<keyword evidence="4 11" id="KW-0378">Hydrolase</keyword>
<dbReference type="Pfam" id="PF00089">
    <property type="entry name" value="Trypsin"/>
    <property type="match status" value="1"/>
</dbReference>
<evidence type="ECO:0000259" key="10">
    <source>
        <dbReference type="PROSITE" id="PS50240"/>
    </source>
</evidence>
<keyword evidence="2" id="KW-0645">Protease</keyword>
<evidence type="ECO:0000256" key="1">
    <source>
        <dbReference type="ARBA" id="ARBA00004239"/>
    </source>
</evidence>
<evidence type="ECO:0000256" key="6">
    <source>
        <dbReference type="ARBA" id="ARBA00023157"/>
    </source>
</evidence>
<reference evidence="11 12" key="1">
    <citation type="journal article" date="2007" name="Nature">
        <title>Evolution of genes and genomes on the Drosophila phylogeny.</title>
        <authorList>
            <consortium name="Drosophila 12 Genomes Consortium"/>
            <person name="Clark A.G."/>
            <person name="Eisen M.B."/>
            <person name="Smith D.R."/>
            <person name="Bergman C.M."/>
            <person name="Oliver B."/>
            <person name="Markow T.A."/>
            <person name="Kaufman T.C."/>
            <person name="Kellis M."/>
            <person name="Gelbart W."/>
            <person name="Iyer V.N."/>
            <person name="Pollard D.A."/>
            <person name="Sackton T.B."/>
            <person name="Larracuente A.M."/>
            <person name="Singh N.D."/>
            <person name="Abad J.P."/>
            <person name="Abt D.N."/>
            <person name="Adryan B."/>
            <person name="Aguade M."/>
            <person name="Akashi H."/>
            <person name="Anderson W.W."/>
            <person name="Aquadro C.F."/>
            <person name="Ardell D.H."/>
            <person name="Arguello R."/>
            <person name="Artieri C.G."/>
            <person name="Barbash D.A."/>
            <person name="Barker D."/>
            <person name="Barsanti P."/>
            <person name="Batterham P."/>
            <person name="Batzoglou S."/>
            <person name="Begun D."/>
            <person name="Bhutkar A."/>
            <person name="Blanco E."/>
            <person name="Bosak S.A."/>
            <person name="Bradley R.K."/>
            <person name="Brand A.D."/>
            <person name="Brent M.R."/>
            <person name="Brooks A.N."/>
            <person name="Brown R.H."/>
            <person name="Butlin R.K."/>
            <person name="Caggese C."/>
            <person name="Calvi B.R."/>
            <person name="Bernardo de Carvalho A."/>
            <person name="Caspi A."/>
            <person name="Castrezana S."/>
            <person name="Celniker S.E."/>
            <person name="Chang J.L."/>
            <person name="Chapple C."/>
            <person name="Chatterji S."/>
            <person name="Chinwalla A."/>
            <person name="Civetta A."/>
            <person name="Clifton S.W."/>
            <person name="Comeron J.M."/>
            <person name="Costello J.C."/>
            <person name="Coyne J.A."/>
            <person name="Daub J."/>
            <person name="David R.G."/>
            <person name="Delcher A.L."/>
            <person name="Delehaunty K."/>
            <person name="Do C.B."/>
            <person name="Ebling H."/>
            <person name="Edwards K."/>
            <person name="Eickbush T."/>
            <person name="Evans J.D."/>
            <person name="Filipski A."/>
            <person name="Findeiss S."/>
            <person name="Freyhult E."/>
            <person name="Fulton L."/>
            <person name="Fulton R."/>
            <person name="Garcia A.C."/>
            <person name="Gardiner A."/>
            <person name="Garfield D.A."/>
            <person name="Garvin B.E."/>
            <person name="Gibson G."/>
            <person name="Gilbert D."/>
            <person name="Gnerre S."/>
            <person name="Godfrey J."/>
            <person name="Good R."/>
            <person name="Gotea V."/>
            <person name="Gravely B."/>
            <person name="Greenberg A.J."/>
            <person name="Griffiths-Jones S."/>
            <person name="Gross S."/>
            <person name="Guigo R."/>
            <person name="Gustafson E.A."/>
            <person name="Haerty W."/>
            <person name="Hahn M.W."/>
            <person name="Halligan D.L."/>
            <person name="Halpern A.L."/>
            <person name="Halter G.M."/>
            <person name="Han M.V."/>
            <person name="Heger A."/>
            <person name="Hillier L."/>
            <person name="Hinrichs A.S."/>
            <person name="Holmes I."/>
            <person name="Hoskins R.A."/>
            <person name="Hubisz M.J."/>
            <person name="Hultmark D."/>
            <person name="Huntley M.A."/>
            <person name="Jaffe D.B."/>
            <person name="Jagadeeshan S."/>
            <person name="Jeck W.R."/>
            <person name="Johnson J."/>
            <person name="Jones C.D."/>
            <person name="Jordan W.C."/>
            <person name="Karpen G.H."/>
            <person name="Kataoka E."/>
            <person name="Keightley P.D."/>
            <person name="Kheradpour P."/>
            <person name="Kirkness E.F."/>
            <person name="Koerich L.B."/>
            <person name="Kristiansen K."/>
            <person name="Kudrna D."/>
            <person name="Kulathinal R.J."/>
            <person name="Kumar S."/>
            <person name="Kwok R."/>
            <person name="Lander E."/>
            <person name="Langley C.H."/>
            <person name="Lapoint R."/>
            <person name="Lazzaro B.P."/>
            <person name="Lee S.J."/>
            <person name="Levesque L."/>
            <person name="Li R."/>
            <person name="Lin C.F."/>
            <person name="Lin M.F."/>
            <person name="Lindblad-Toh K."/>
            <person name="Llopart A."/>
            <person name="Long M."/>
            <person name="Low L."/>
            <person name="Lozovsky E."/>
            <person name="Lu J."/>
            <person name="Luo M."/>
            <person name="Machado C.A."/>
            <person name="Makalowski W."/>
            <person name="Marzo M."/>
            <person name="Matsuda M."/>
            <person name="Matzkin L."/>
            <person name="McAllister B."/>
            <person name="McBride C.S."/>
            <person name="McKernan B."/>
            <person name="McKernan K."/>
            <person name="Mendez-Lago M."/>
            <person name="Minx P."/>
            <person name="Mollenhauer M.U."/>
            <person name="Montooth K."/>
            <person name="Mount S.M."/>
            <person name="Mu X."/>
            <person name="Myers E."/>
            <person name="Negre B."/>
            <person name="Newfeld S."/>
            <person name="Nielsen R."/>
            <person name="Noor M.A."/>
            <person name="O'Grady P."/>
            <person name="Pachter L."/>
            <person name="Papaceit M."/>
            <person name="Parisi M.J."/>
            <person name="Parisi M."/>
            <person name="Parts L."/>
            <person name="Pedersen J.S."/>
            <person name="Pesole G."/>
            <person name="Phillippy A.M."/>
            <person name="Ponting C.P."/>
            <person name="Pop M."/>
            <person name="Porcelli D."/>
            <person name="Powell J.R."/>
            <person name="Prohaska S."/>
            <person name="Pruitt K."/>
            <person name="Puig M."/>
            <person name="Quesneville H."/>
            <person name="Ram K.R."/>
            <person name="Rand D."/>
            <person name="Rasmussen M.D."/>
            <person name="Reed L.K."/>
            <person name="Reenan R."/>
            <person name="Reily A."/>
            <person name="Remington K.A."/>
            <person name="Rieger T.T."/>
            <person name="Ritchie M.G."/>
            <person name="Robin C."/>
            <person name="Rogers Y.H."/>
            <person name="Rohde C."/>
            <person name="Rozas J."/>
            <person name="Rubenfield M.J."/>
            <person name="Ruiz A."/>
            <person name="Russo S."/>
            <person name="Salzberg S.L."/>
            <person name="Sanchez-Gracia A."/>
            <person name="Saranga D.J."/>
            <person name="Sato H."/>
            <person name="Schaeffer S.W."/>
            <person name="Schatz M.C."/>
            <person name="Schlenke T."/>
            <person name="Schwartz R."/>
            <person name="Segarra C."/>
            <person name="Singh R.S."/>
            <person name="Sirot L."/>
            <person name="Sirota M."/>
            <person name="Sisneros N.B."/>
            <person name="Smith C.D."/>
            <person name="Smith T.F."/>
            <person name="Spieth J."/>
            <person name="Stage D.E."/>
            <person name="Stark A."/>
            <person name="Stephan W."/>
            <person name="Strausberg R.L."/>
            <person name="Strempel S."/>
            <person name="Sturgill D."/>
            <person name="Sutton G."/>
            <person name="Sutton G.G."/>
            <person name="Tao W."/>
            <person name="Teichmann S."/>
            <person name="Tobari Y.N."/>
            <person name="Tomimura Y."/>
            <person name="Tsolas J.M."/>
            <person name="Valente V.L."/>
            <person name="Venter E."/>
            <person name="Venter J.C."/>
            <person name="Vicario S."/>
            <person name="Vieira F.G."/>
            <person name="Vilella A.J."/>
            <person name="Villasante A."/>
            <person name="Walenz B."/>
            <person name="Wang J."/>
            <person name="Wasserman M."/>
            <person name="Watts T."/>
            <person name="Wilson D."/>
            <person name="Wilson R.K."/>
            <person name="Wing R.A."/>
            <person name="Wolfner M.F."/>
            <person name="Wong A."/>
            <person name="Wong G.K."/>
            <person name="Wu C.I."/>
            <person name="Wu G."/>
            <person name="Yamamoto D."/>
            <person name="Yang H.P."/>
            <person name="Yang S.P."/>
            <person name="Yorke J.A."/>
            <person name="Yoshida K."/>
            <person name="Zdobnov E."/>
            <person name="Zhang P."/>
            <person name="Zhang Y."/>
            <person name="Zimin A.V."/>
            <person name="Baldwin J."/>
            <person name="Abdouelleil A."/>
            <person name="Abdulkadir J."/>
            <person name="Abebe A."/>
            <person name="Abera B."/>
            <person name="Abreu J."/>
            <person name="Acer S.C."/>
            <person name="Aftuck L."/>
            <person name="Alexander A."/>
            <person name="An P."/>
            <person name="Anderson E."/>
            <person name="Anderson S."/>
            <person name="Arachi H."/>
            <person name="Azer M."/>
            <person name="Bachantsang P."/>
            <person name="Barry A."/>
            <person name="Bayul T."/>
            <person name="Berlin A."/>
            <person name="Bessette D."/>
            <person name="Bloom T."/>
            <person name="Blye J."/>
            <person name="Boguslavskiy L."/>
            <person name="Bonnet C."/>
            <person name="Boukhgalter B."/>
            <person name="Bourzgui I."/>
            <person name="Brown A."/>
            <person name="Cahill P."/>
            <person name="Channer S."/>
            <person name="Cheshatsang Y."/>
            <person name="Chuda L."/>
            <person name="Citroen M."/>
            <person name="Collymore A."/>
            <person name="Cooke P."/>
            <person name="Costello M."/>
            <person name="D'Aco K."/>
            <person name="Daza R."/>
            <person name="De Haan G."/>
            <person name="DeGray S."/>
            <person name="DeMaso C."/>
            <person name="Dhargay N."/>
            <person name="Dooley K."/>
            <person name="Dooley E."/>
            <person name="Doricent M."/>
            <person name="Dorje P."/>
            <person name="Dorjee K."/>
            <person name="Dupes A."/>
            <person name="Elong R."/>
            <person name="Falk J."/>
            <person name="Farina A."/>
            <person name="Faro S."/>
            <person name="Ferguson D."/>
            <person name="Fisher S."/>
            <person name="Foley C.D."/>
            <person name="Franke A."/>
            <person name="Friedrich D."/>
            <person name="Gadbois L."/>
            <person name="Gearin G."/>
            <person name="Gearin C.R."/>
            <person name="Giannoukos G."/>
            <person name="Goode T."/>
            <person name="Graham J."/>
            <person name="Grandbois E."/>
            <person name="Grewal S."/>
            <person name="Gyaltsen K."/>
            <person name="Hafez N."/>
            <person name="Hagos B."/>
            <person name="Hall J."/>
            <person name="Henson C."/>
            <person name="Hollinger A."/>
            <person name="Honan T."/>
            <person name="Huard M.D."/>
            <person name="Hughes L."/>
            <person name="Hurhula B."/>
            <person name="Husby M.E."/>
            <person name="Kamat A."/>
            <person name="Kanga B."/>
            <person name="Kashin S."/>
            <person name="Khazanovich D."/>
            <person name="Kisner P."/>
            <person name="Lance K."/>
            <person name="Lara M."/>
            <person name="Lee W."/>
            <person name="Lennon N."/>
            <person name="Letendre F."/>
            <person name="LeVine R."/>
            <person name="Lipovsky A."/>
            <person name="Liu X."/>
            <person name="Liu J."/>
            <person name="Liu S."/>
            <person name="Lokyitsang T."/>
            <person name="Lokyitsang Y."/>
            <person name="Lubonja R."/>
            <person name="Lui A."/>
            <person name="MacDonald P."/>
            <person name="Magnisalis V."/>
            <person name="Maru K."/>
            <person name="Matthews C."/>
            <person name="McCusker W."/>
            <person name="McDonough S."/>
            <person name="Mehta T."/>
            <person name="Meldrim J."/>
            <person name="Meneus L."/>
            <person name="Mihai O."/>
            <person name="Mihalev A."/>
            <person name="Mihova T."/>
            <person name="Mittelman R."/>
            <person name="Mlenga V."/>
            <person name="Montmayeur A."/>
            <person name="Mulrain L."/>
            <person name="Navidi A."/>
            <person name="Naylor J."/>
            <person name="Negash T."/>
            <person name="Nguyen T."/>
            <person name="Nguyen N."/>
            <person name="Nicol R."/>
            <person name="Norbu C."/>
            <person name="Norbu N."/>
            <person name="Novod N."/>
            <person name="O'Neill B."/>
            <person name="Osman S."/>
            <person name="Markiewicz E."/>
            <person name="Oyono O.L."/>
            <person name="Patti C."/>
            <person name="Phunkhang P."/>
            <person name="Pierre F."/>
            <person name="Priest M."/>
            <person name="Raghuraman S."/>
            <person name="Rege F."/>
            <person name="Reyes R."/>
            <person name="Rise C."/>
            <person name="Rogov P."/>
            <person name="Ross K."/>
            <person name="Ryan E."/>
            <person name="Settipalli S."/>
            <person name="Shea T."/>
            <person name="Sherpa N."/>
            <person name="Shi L."/>
            <person name="Shih D."/>
            <person name="Sparrow T."/>
            <person name="Spaulding J."/>
            <person name="Stalker J."/>
            <person name="Stange-Thomann N."/>
            <person name="Stavropoulos S."/>
            <person name="Stone C."/>
            <person name="Strader C."/>
            <person name="Tesfaye S."/>
            <person name="Thomson T."/>
            <person name="Thoulutsang Y."/>
            <person name="Thoulutsang D."/>
            <person name="Topham K."/>
            <person name="Topping I."/>
            <person name="Tsamla T."/>
            <person name="Vassiliev H."/>
            <person name="Vo A."/>
            <person name="Wangchuk T."/>
            <person name="Wangdi T."/>
            <person name="Weiand M."/>
            <person name="Wilkinson J."/>
            <person name="Wilson A."/>
            <person name="Yadav S."/>
            <person name="Young G."/>
            <person name="Yu Q."/>
            <person name="Zembek L."/>
            <person name="Zhong D."/>
            <person name="Zimmer A."/>
            <person name="Zwirko Z."/>
            <person name="Jaffe D.B."/>
            <person name="Alvarez P."/>
            <person name="Brockman W."/>
            <person name="Butler J."/>
            <person name="Chin C."/>
            <person name="Gnerre S."/>
            <person name="Grabherr M."/>
            <person name="Kleber M."/>
            <person name="Mauceli E."/>
            <person name="MacCallum I."/>
        </authorList>
    </citation>
    <scope>NUCLEOTIDE SEQUENCE [LARGE SCALE GENOMIC DNA]</scope>
    <source>
        <strain evidence="12">Tai18E2 / Tucson 14021-0261.01</strain>
    </source>
</reference>
<dbReference type="Gene3D" id="2.40.10.10">
    <property type="entry name" value="Trypsin-like serine proteases"/>
    <property type="match status" value="2"/>
</dbReference>
<organism evidence="11 12">
    <name type="scientific">Drosophila yakuba</name>
    <name type="common">Fruit fly</name>
    <dbReference type="NCBI Taxonomy" id="7245"/>
    <lineage>
        <taxon>Eukaryota</taxon>
        <taxon>Metazoa</taxon>
        <taxon>Ecdysozoa</taxon>
        <taxon>Arthropoda</taxon>
        <taxon>Hexapoda</taxon>
        <taxon>Insecta</taxon>
        <taxon>Pterygota</taxon>
        <taxon>Neoptera</taxon>
        <taxon>Endopterygota</taxon>
        <taxon>Diptera</taxon>
        <taxon>Brachycera</taxon>
        <taxon>Muscomorpha</taxon>
        <taxon>Ephydroidea</taxon>
        <taxon>Drosophilidae</taxon>
        <taxon>Drosophila</taxon>
        <taxon>Sophophora</taxon>
    </lineage>
</organism>
<dbReference type="eggNOG" id="KOG3627">
    <property type="taxonomic scope" value="Eukaryota"/>
</dbReference>
<dbReference type="InterPro" id="IPR001254">
    <property type="entry name" value="Trypsin_dom"/>
</dbReference>
<dbReference type="PANTHER" id="PTHR24276:SF91">
    <property type="entry name" value="AT26814P-RELATED"/>
    <property type="match status" value="1"/>
</dbReference>
<feature type="signal peptide" evidence="9">
    <location>
        <begin position="1"/>
        <end position="17"/>
    </location>
</feature>
<dbReference type="InterPro" id="IPR050430">
    <property type="entry name" value="Peptidase_S1"/>
</dbReference>
<dbReference type="PhylomeDB" id="B4NW84"/>
<dbReference type="EMBL" id="CM000157">
    <property type="protein sequence ID" value="EDW87364.1"/>
    <property type="molecule type" value="Genomic_DNA"/>
</dbReference>
<dbReference type="Proteomes" id="UP000002282">
    <property type="component" value="Chromosome 2L"/>
</dbReference>
<evidence type="ECO:0000256" key="2">
    <source>
        <dbReference type="ARBA" id="ARBA00022670"/>
    </source>
</evidence>
<comment type="catalytic activity">
    <reaction evidence="7">
        <text>Preferential cleavage: Arg-|-Xaa, Lys-|-Xaa.</text>
        <dbReference type="EC" id="3.4.21.4"/>
    </reaction>
</comment>
<dbReference type="SMART" id="SM00020">
    <property type="entry name" value="Tryp_SPc"/>
    <property type="match status" value="1"/>
</dbReference>
<evidence type="ECO:0000256" key="7">
    <source>
        <dbReference type="ARBA" id="ARBA00036320"/>
    </source>
</evidence>
<feature type="chain" id="PRO_5002817619" description="trypsin" evidence="9">
    <location>
        <begin position="18"/>
        <end position="245"/>
    </location>
</feature>
<dbReference type="GO" id="GO:0006508">
    <property type="term" value="P:proteolysis"/>
    <property type="evidence" value="ECO:0007669"/>
    <property type="project" value="UniProtKB-KW"/>
</dbReference>
<dbReference type="GO" id="GO:0005576">
    <property type="term" value="C:extracellular region"/>
    <property type="evidence" value="ECO:0007669"/>
    <property type="project" value="UniProtKB-SubCell"/>
</dbReference>
<dbReference type="InterPro" id="IPR009003">
    <property type="entry name" value="Peptidase_S1_PA"/>
</dbReference>
<sequence>MLLQGLLLLLPIAQIAGDFESIGIEQAPWQASVEINGKHYCGGVIYSEFIILTIAECVRKARLELITVRVGTSQKTSGGDVQTVRKMRLQVLGLRRSDVALLQLRYPLYLDQDIQAIHLASVPLMTGTNATVTGWGHVSALNPETEVLLRVDVKMQDRLLCAAENVLQGRLVNMDEVCAAPAGKVPYVCRGFVGAPLVADNKLYGLLSWESACDVIKDSSVYANIPVLKMWIDSTVKLMNIFRIG</sequence>
<keyword evidence="12" id="KW-1185">Reference proteome</keyword>
<evidence type="ECO:0000313" key="12">
    <source>
        <dbReference type="Proteomes" id="UP000002282"/>
    </source>
</evidence>
<evidence type="ECO:0000256" key="3">
    <source>
        <dbReference type="ARBA" id="ARBA00022729"/>
    </source>
</evidence>
<dbReference type="GO" id="GO:0004252">
    <property type="term" value="F:serine-type endopeptidase activity"/>
    <property type="evidence" value="ECO:0007669"/>
    <property type="project" value="UniProtKB-EC"/>
</dbReference>
<dbReference type="InterPro" id="IPR043504">
    <property type="entry name" value="Peptidase_S1_PA_chymotrypsin"/>
</dbReference>
<dbReference type="SMR" id="B4NW84"/>
<evidence type="ECO:0000256" key="5">
    <source>
        <dbReference type="ARBA" id="ARBA00022825"/>
    </source>
</evidence>
<comment type="subcellular location">
    <subcellularLocation>
        <location evidence="1">Secreted</location>
        <location evidence="1">Extracellular space</location>
    </subcellularLocation>
</comment>
<evidence type="ECO:0000256" key="4">
    <source>
        <dbReference type="ARBA" id="ARBA00022801"/>
    </source>
</evidence>
<feature type="domain" description="Peptidase S1" evidence="10">
    <location>
        <begin position="15"/>
        <end position="237"/>
    </location>
</feature>
<keyword evidence="6" id="KW-1015">Disulfide bond</keyword>
<keyword evidence="5" id="KW-0720">Serine protease</keyword>
<dbReference type="HOGENOM" id="CLU_006842_7_1_1"/>